<accession>A0A7R8WK98</accession>
<organism evidence="1">
    <name type="scientific">Cyprideis torosa</name>
    <dbReference type="NCBI Taxonomy" id="163714"/>
    <lineage>
        <taxon>Eukaryota</taxon>
        <taxon>Metazoa</taxon>
        <taxon>Ecdysozoa</taxon>
        <taxon>Arthropoda</taxon>
        <taxon>Crustacea</taxon>
        <taxon>Oligostraca</taxon>
        <taxon>Ostracoda</taxon>
        <taxon>Podocopa</taxon>
        <taxon>Podocopida</taxon>
        <taxon>Cytherocopina</taxon>
        <taxon>Cytheroidea</taxon>
        <taxon>Cytherideidae</taxon>
        <taxon>Cyprideis</taxon>
    </lineage>
</organism>
<dbReference type="OrthoDB" id="9623390at2759"/>
<dbReference type="AlphaFoldDB" id="A0A7R8WK98"/>
<dbReference type="EMBL" id="OB662793">
    <property type="protein sequence ID" value="CAD7230573.1"/>
    <property type="molecule type" value="Genomic_DNA"/>
</dbReference>
<reference evidence="1" key="1">
    <citation type="submission" date="2020-11" db="EMBL/GenBank/DDBJ databases">
        <authorList>
            <person name="Tran Van P."/>
        </authorList>
    </citation>
    <scope>NUCLEOTIDE SEQUENCE</scope>
</reference>
<dbReference type="PANTHER" id="PTHR14947:SF26">
    <property type="entry name" value="RIKEN CDNA D130040H23 GENE"/>
    <property type="match status" value="1"/>
</dbReference>
<proteinExistence type="predicted"/>
<sequence>MKGRIPERNRFAVLFVLKHSRLPLPSAVMRGHIRERNRFAALLVLEHLRMPQLFAVMEERIRERKRFVALFVAKHSRSPVISAVMKGRIPERNLTSSSIERYILLRASRDLPSHPITSSGIEGYILLRASRGFIFIENRIRQLLWSGSFLYSVLLFRVEHVASPCVSLTTESSLIMEDHYLPEEFRTQVEPKSTETDVDAGPGGCGICCFHQERKRCLQPSQIMEGKTMPVGFVVKSSSIRASYGDTSELTLGKNLSAVPSVPRRSRSMRTCEDMNYFIRERNRFVVLFVMKHSRSPVISADMKGRIPERNRFAVLLVSEHSRIPLLSAVMKGPIRERKRFVALFVAKHSRSPVISAVMKGRIPERDRFAVLFVLKHLRVPLLSVDMKGRIWERNPSSAVFAQWVSLVPVTSSGTERYILLRASRDLPSHPITSSGIEGCILLRANTDLIFIENRIRRIPERDRFAVLFVLKHLRVPLLSAVMKGPIRERNPSSAVFAQRVSLVPVTSSGTERYILLRASRDLPSHPITSSGIEGYILLRANTDLIFIENRIRQLLWSGSFLYSVLLFRVEHVASPCVSLTSVINFVYPKVIVFHVVHRLQKLKAERPRNFAVPLVRLFVHSVFLGTLIPSNGRLSVFRGATSDLRTSRRVALSTIAEIHHWIYLSDRTTVSPIPLKSMAAANAPPGDGTV</sequence>
<evidence type="ECO:0000313" key="1">
    <source>
        <dbReference type="EMBL" id="CAD7230573.1"/>
    </source>
</evidence>
<protein>
    <submittedName>
        <fullName evidence="1">Uncharacterized protein</fullName>
    </submittedName>
</protein>
<dbReference type="InterPro" id="IPR039938">
    <property type="entry name" value="Sp4-like"/>
</dbReference>
<dbReference type="PANTHER" id="PTHR14947">
    <property type="entry name" value="ZINC FINGER PROTEIN"/>
    <property type="match status" value="1"/>
</dbReference>
<name>A0A7R8WK98_9CRUS</name>
<gene>
    <name evidence="1" type="ORF">CTOB1V02_LOCUS8431</name>
</gene>